<protein>
    <submittedName>
        <fullName evidence="3">3-deoxy-7-phosphoheptulonate synthase</fullName>
    </submittedName>
</protein>
<keyword evidence="4" id="KW-1185">Reference proteome</keyword>
<evidence type="ECO:0000313" key="3">
    <source>
        <dbReference type="EMBL" id="ALU11557.1"/>
    </source>
</evidence>
<sequence>MIIVLKEKDGGTEVKSLLQEKGVKFWEVTLYGRPLIVTPPGTFLEEVKSLPGVELVLNVNNKYPLASRDFKNEDTVVEIGKAKLGGTYFTVIAGPCSVESKDQILSVAQFVKKEGVGALRGGAYKPRTNPYSFQGLGEEGLRLLEKAREVTGLPIVTEVMDTRDVEKVAKVADALQVGARNMQNFPLLKELGKTNKPVILKRGFGNTVEEWIQASEYVLLGGNGNVVLCERGIRTFENSTRFTLDISAIPVAKKKSHLPVIGDPSHPAGKRDLVEPLALAIVAAGANGLIVEVHPNPDKALSDAAQQLTFEQFKELMRKVRALVEVLGMKLTSS</sequence>
<dbReference type="NCBIfam" id="NF006421">
    <property type="entry name" value="PRK08673.1"/>
    <property type="match status" value="1"/>
</dbReference>
<dbReference type="STRING" id="940295.EYM_02490"/>
<dbReference type="SUPFAM" id="SSF51569">
    <property type="entry name" value="Aldolase"/>
    <property type="match status" value="1"/>
</dbReference>
<dbReference type="GeneID" id="30679896"/>
<name>A0A0U3F1X4_9CREN</name>
<dbReference type="GO" id="GO:0016832">
    <property type="term" value="F:aldehyde-lyase activity"/>
    <property type="evidence" value="ECO:0007669"/>
    <property type="project" value="InterPro"/>
</dbReference>
<dbReference type="AlphaFoldDB" id="A0A0U3F1X4"/>
<dbReference type="OrthoDB" id="350424at2157"/>
<dbReference type="NCBIfam" id="TIGR01361">
    <property type="entry name" value="DAHP_synth_Bsub"/>
    <property type="match status" value="1"/>
</dbReference>
<dbReference type="InterPro" id="IPR006268">
    <property type="entry name" value="DAHP_syn_2"/>
</dbReference>
<gene>
    <name evidence="3" type="ORF">EYM_02490</name>
</gene>
<dbReference type="PATRIC" id="fig|940295.4.peg.486"/>
<dbReference type="GO" id="GO:0016740">
    <property type="term" value="F:transferase activity"/>
    <property type="evidence" value="ECO:0007669"/>
    <property type="project" value="UniProtKB-KW"/>
</dbReference>
<dbReference type="InterPro" id="IPR052899">
    <property type="entry name" value="Class-I_DAHP_synthase"/>
</dbReference>
<dbReference type="EMBL" id="CP006867">
    <property type="protein sequence ID" value="ALU11557.1"/>
    <property type="molecule type" value="Genomic_DNA"/>
</dbReference>
<dbReference type="Gene3D" id="3.20.20.70">
    <property type="entry name" value="Aldolase class I"/>
    <property type="match status" value="1"/>
</dbReference>
<organism evidence="3 4">
    <name type="scientific">Ignicoccus islandicus DSM 13165</name>
    <dbReference type="NCBI Taxonomy" id="940295"/>
    <lineage>
        <taxon>Archaea</taxon>
        <taxon>Thermoproteota</taxon>
        <taxon>Thermoprotei</taxon>
        <taxon>Desulfurococcales</taxon>
        <taxon>Desulfurococcaceae</taxon>
        <taxon>Ignicoccus</taxon>
    </lineage>
</organism>
<dbReference type="KEGG" id="iis:EYM_02490"/>
<reference evidence="3 4" key="1">
    <citation type="submission" date="2013-11" db="EMBL/GenBank/DDBJ databases">
        <title>Comparative genomics of Ignicoccus.</title>
        <authorList>
            <person name="Podar M."/>
        </authorList>
    </citation>
    <scope>NUCLEOTIDE SEQUENCE [LARGE SCALE GENOMIC DNA]</scope>
    <source>
        <strain evidence="3 4">DSM 13165</strain>
    </source>
</reference>
<dbReference type="Proteomes" id="UP000060778">
    <property type="component" value="Chromosome"/>
</dbReference>
<dbReference type="GO" id="GO:0009073">
    <property type="term" value="P:aromatic amino acid family biosynthetic process"/>
    <property type="evidence" value="ECO:0007669"/>
    <property type="project" value="InterPro"/>
</dbReference>
<dbReference type="Pfam" id="PF00793">
    <property type="entry name" value="DAHP_synth_1"/>
    <property type="match status" value="1"/>
</dbReference>
<feature type="domain" description="DAHP synthetase I/KDSA" evidence="2">
    <location>
        <begin position="86"/>
        <end position="321"/>
    </location>
</feature>
<dbReference type="RefSeq" id="WP_075049510.1">
    <property type="nucleotide sequence ID" value="NZ_CP006867.1"/>
</dbReference>
<proteinExistence type="predicted"/>
<evidence type="ECO:0000256" key="1">
    <source>
        <dbReference type="ARBA" id="ARBA00022679"/>
    </source>
</evidence>
<dbReference type="NCBIfam" id="NF009239">
    <property type="entry name" value="PRK12595.1"/>
    <property type="match status" value="1"/>
</dbReference>
<evidence type="ECO:0000259" key="2">
    <source>
        <dbReference type="Pfam" id="PF00793"/>
    </source>
</evidence>
<evidence type="ECO:0000313" key="4">
    <source>
        <dbReference type="Proteomes" id="UP000060778"/>
    </source>
</evidence>
<keyword evidence="1" id="KW-0808">Transferase</keyword>
<dbReference type="PANTHER" id="PTHR43018">
    <property type="entry name" value="PHOSPHO-2-DEHYDRO-3-DEOXYHEPTONATE ALDOLASE"/>
    <property type="match status" value="1"/>
</dbReference>
<dbReference type="InterPro" id="IPR006218">
    <property type="entry name" value="DAHP1/KDSA"/>
</dbReference>
<accession>A0A0U3F1X4</accession>
<dbReference type="InterPro" id="IPR013785">
    <property type="entry name" value="Aldolase_TIM"/>
</dbReference>
<dbReference type="PANTHER" id="PTHR43018:SF2">
    <property type="entry name" value="PHOSPHO-2-DEHYDRO-3-DEOXYHEPTONATE ALDOLASE"/>
    <property type="match status" value="1"/>
</dbReference>